<reference evidence="3" key="1">
    <citation type="journal article" date="2015" name="Nat. Genet.">
        <title>The genome and transcriptome of the zoonotic hookworm Ancylostoma ceylanicum identify infection-specific gene families.</title>
        <authorList>
            <person name="Schwarz E.M."/>
            <person name="Hu Y."/>
            <person name="Antoshechkin I."/>
            <person name="Miller M.M."/>
            <person name="Sternberg P.W."/>
            <person name="Aroian R.V."/>
        </authorList>
    </citation>
    <scope>NUCLEOTIDE SEQUENCE</scope>
    <source>
        <strain evidence="3">HY135</strain>
    </source>
</reference>
<keyword evidence="1" id="KW-0472">Membrane</keyword>
<gene>
    <name evidence="2" type="primary">Acey_s0017.g3331</name>
    <name evidence="2" type="ORF">Y032_0017g3331</name>
</gene>
<dbReference type="Proteomes" id="UP000024635">
    <property type="component" value="Unassembled WGS sequence"/>
</dbReference>
<comment type="caution">
    <text evidence="2">The sequence shown here is derived from an EMBL/GenBank/DDBJ whole genome shotgun (WGS) entry which is preliminary data.</text>
</comment>
<name>A0A016V5W1_9BILA</name>
<sequence>MNQRRRKLRLLTRIWIGNETGKWPTFFYDFYFYFVLLIVTPSIILIILLNGAQDWEPVGGPLEEPHGFSIAYSFASHT</sequence>
<protein>
    <submittedName>
        <fullName evidence="2">Uncharacterized protein</fullName>
    </submittedName>
</protein>
<feature type="transmembrane region" description="Helical" evidence="1">
    <location>
        <begin position="30"/>
        <end position="49"/>
    </location>
</feature>
<dbReference type="EMBL" id="JARK01001353">
    <property type="protein sequence ID" value="EYC22407.1"/>
    <property type="molecule type" value="Genomic_DNA"/>
</dbReference>
<keyword evidence="3" id="KW-1185">Reference proteome</keyword>
<keyword evidence="1" id="KW-0812">Transmembrane</keyword>
<organism evidence="2 3">
    <name type="scientific">Ancylostoma ceylanicum</name>
    <dbReference type="NCBI Taxonomy" id="53326"/>
    <lineage>
        <taxon>Eukaryota</taxon>
        <taxon>Metazoa</taxon>
        <taxon>Ecdysozoa</taxon>
        <taxon>Nematoda</taxon>
        <taxon>Chromadorea</taxon>
        <taxon>Rhabditida</taxon>
        <taxon>Rhabditina</taxon>
        <taxon>Rhabditomorpha</taxon>
        <taxon>Strongyloidea</taxon>
        <taxon>Ancylostomatidae</taxon>
        <taxon>Ancylostomatinae</taxon>
        <taxon>Ancylostoma</taxon>
    </lineage>
</organism>
<evidence type="ECO:0000313" key="3">
    <source>
        <dbReference type="Proteomes" id="UP000024635"/>
    </source>
</evidence>
<accession>A0A016V5W1</accession>
<dbReference type="AlphaFoldDB" id="A0A016V5W1"/>
<evidence type="ECO:0000256" key="1">
    <source>
        <dbReference type="SAM" id="Phobius"/>
    </source>
</evidence>
<keyword evidence="1" id="KW-1133">Transmembrane helix</keyword>
<proteinExistence type="predicted"/>
<evidence type="ECO:0000313" key="2">
    <source>
        <dbReference type="EMBL" id="EYC22407.1"/>
    </source>
</evidence>